<dbReference type="PANTHER" id="PTHR13299">
    <property type="entry name" value="PEROXISOMAL MEMBRANE PROTEIN PEX16"/>
    <property type="match status" value="1"/>
</dbReference>
<dbReference type="InterPro" id="IPR013919">
    <property type="entry name" value="Pex16"/>
</dbReference>
<dbReference type="GO" id="GO:0007031">
    <property type="term" value="P:peroxisome organization"/>
    <property type="evidence" value="ECO:0007669"/>
    <property type="project" value="TreeGrafter"/>
</dbReference>
<dbReference type="AlphaFoldDB" id="A0A6N2L981"/>
<proteinExistence type="inferred from homology"/>
<accession>A0A6N2L981</accession>
<name>A0A6N2L981_SALVM</name>
<reference evidence="2" key="1">
    <citation type="submission" date="2019-03" db="EMBL/GenBank/DDBJ databases">
        <authorList>
            <person name="Mank J."/>
            <person name="Almeida P."/>
        </authorList>
    </citation>
    <scope>NUCLEOTIDE SEQUENCE</scope>
    <source>
        <strain evidence="2">78183</strain>
    </source>
</reference>
<sequence length="67" mass="7605">MLFESAEKKKIVVGALPYERSFLYQVHQRLESTEKLLEPVPVIGFLTAKIVELLVGAQTRYTYMSGS</sequence>
<dbReference type="PANTHER" id="PTHR13299:SF0">
    <property type="entry name" value="PEROXISOMAL MEMBRANE PROTEIN PEX16"/>
    <property type="match status" value="1"/>
</dbReference>
<evidence type="ECO:0000256" key="1">
    <source>
        <dbReference type="ARBA" id="ARBA00009505"/>
    </source>
</evidence>
<dbReference type="GO" id="GO:0005778">
    <property type="term" value="C:peroxisomal membrane"/>
    <property type="evidence" value="ECO:0007669"/>
    <property type="project" value="TreeGrafter"/>
</dbReference>
<protein>
    <submittedName>
        <fullName evidence="2">Uncharacterized protein</fullName>
    </submittedName>
</protein>
<dbReference type="EMBL" id="CAADRP010001224">
    <property type="protein sequence ID" value="VFU37104.1"/>
    <property type="molecule type" value="Genomic_DNA"/>
</dbReference>
<organism evidence="2">
    <name type="scientific">Salix viminalis</name>
    <name type="common">Common osier</name>
    <name type="synonym">Basket willow</name>
    <dbReference type="NCBI Taxonomy" id="40686"/>
    <lineage>
        <taxon>Eukaryota</taxon>
        <taxon>Viridiplantae</taxon>
        <taxon>Streptophyta</taxon>
        <taxon>Embryophyta</taxon>
        <taxon>Tracheophyta</taxon>
        <taxon>Spermatophyta</taxon>
        <taxon>Magnoliopsida</taxon>
        <taxon>eudicotyledons</taxon>
        <taxon>Gunneridae</taxon>
        <taxon>Pentapetalae</taxon>
        <taxon>rosids</taxon>
        <taxon>fabids</taxon>
        <taxon>Malpighiales</taxon>
        <taxon>Salicaceae</taxon>
        <taxon>Saliceae</taxon>
        <taxon>Salix</taxon>
    </lineage>
</organism>
<gene>
    <name evidence="2" type="ORF">SVIM_LOCUS193300</name>
</gene>
<comment type="similarity">
    <text evidence="1">Belongs to the peroxin-16 family.</text>
</comment>
<evidence type="ECO:0000313" key="2">
    <source>
        <dbReference type="EMBL" id="VFU37104.1"/>
    </source>
</evidence>